<dbReference type="EMBL" id="BARW01011598">
    <property type="protein sequence ID" value="GAI74585.1"/>
    <property type="molecule type" value="Genomic_DNA"/>
</dbReference>
<dbReference type="AlphaFoldDB" id="X1SGQ5"/>
<comment type="caution">
    <text evidence="1">The sequence shown here is derived from an EMBL/GenBank/DDBJ whole genome shotgun (WGS) entry which is preliminary data.</text>
</comment>
<accession>X1SGQ5</accession>
<protein>
    <submittedName>
        <fullName evidence="1">Uncharacterized protein</fullName>
    </submittedName>
</protein>
<organism evidence="1">
    <name type="scientific">marine sediment metagenome</name>
    <dbReference type="NCBI Taxonomy" id="412755"/>
    <lineage>
        <taxon>unclassified sequences</taxon>
        <taxon>metagenomes</taxon>
        <taxon>ecological metagenomes</taxon>
    </lineage>
</organism>
<feature type="non-terminal residue" evidence="1">
    <location>
        <position position="36"/>
    </location>
</feature>
<reference evidence="1" key="1">
    <citation type="journal article" date="2014" name="Front. Microbiol.">
        <title>High frequency of phylogenetically diverse reductive dehalogenase-homologous genes in deep subseafloor sedimentary metagenomes.</title>
        <authorList>
            <person name="Kawai M."/>
            <person name="Futagami T."/>
            <person name="Toyoda A."/>
            <person name="Takaki Y."/>
            <person name="Nishi S."/>
            <person name="Hori S."/>
            <person name="Arai W."/>
            <person name="Tsubouchi T."/>
            <person name="Morono Y."/>
            <person name="Uchiyama I."/>
            <person name="Ito T."/>
            <person name="Fujiyama A."/>
            <person name="Inagaki F."/>
            <person name="Takami H."/>
        </authorList>
    </citation>
    <scope>NUCLEOTIDE SEQUENCE</scope>
    <source>
        <strain evidence="1">Expedition CK06-06</strain>
    </source>
</reference>
<evidence type="ECO:0000313" key="1">
    <source>
        <dbReference type="EMBL" id="GAI74585.1"/>
    </source>
</evidence>
<proteinExistence type="predicted"/>
<name>X1SGQ5_9ZZZZ</name>
<gene>
    <name evidence="1" type="ORF">S12H4_22294</name>
</gene>
<sequence>MHGMIAEGIKTTKSVYDLAVKEKIDLPLTKQGRIQA</sequence>